<feature type="signal peptide" evidence="1">
    <location>
        <begin position="1"/>
        <end position="21"/>
    </location>
</feature>
<feature type="chain" id="PRO_5022093946" description="Secreted protein" evidence="1">
    <location>
        <begin position="22"/>
        <end position="133"/>
    </location>
</feature>
<organism evidence="2 3">
    <name type="scientific">Rubripirellula lacrimiformis</name>
    <dbReference type="NCBI Taxonomy" id="1930273"/>
    <lineage>
        <taxon>Bacteria</taxon>
        <taxon>Pseudomonadati</taxon>
        <taxon>Planctomycetota</taxon>
        <taxon>Planctomycetia</taxon>
        <taxon>Pirellulales</taxon>
        <taxon>Pirellulaceae</taxon>
        <taxon>Rubripirellula</taxon>
    </lineage>
</organism>
<keyword evidence="3" id="KW-1185">Reference proteome</keyword>
<reference evidence="2 3" key="1">
    <citation type="submission" date="2019-02" db="EMBL/GenBank/DDBJ databases">
        <title>Deep-cultivation of Planctomycetes and their phenomic and genomic characterization uncovers novel biology.</title>
        <authorList>
            <person name="Wiegand S."/>
            <person name="Jogler M."/>
            <person name="Boedeker C."/>
            <person name="Pinto D."/>
            <person name="Vollmers J."/>
            <person name="Rivas-Marin E."/>
            <person name="Kohn T."/>
            <person name="Peeters S.H."/>
            <person name="Heuer A."/>
            <person name="Rast P."/>
            <person name="Oberbeckmann S."/>
            <person name="Bunk B."/>
            <person name="Jeske O."/>
            <person name="Meyerdierks A."/>
            <person name="Storesund J.E."/>
            <person name="Kallscheuer N."/>
            <person name="Luecker S."/>
            <person name="Lage O.M."/>
            <person name="Pohl T."/>
            <person name="Merkel B.J."/>
            <person name="Hornburger P."/>
            <person name="Mueller R.-W."/>
            <person name="Bruemmer F."/>
            <person name="Labrenz M."/>
            <person name="Spormann A.M."/>
            <person name="Op den Camp H."/>
            <person name="Overmann J."/>
            <person name="Amann R."/>
            <person name="Jetten M.S.M."/>
            <person name="Mascher T."/>
            <person name="Medema M.H."/>
            <person name="Devos D.P."/>
            <person name="Kaster A.-K."/>
            <person name="Ovreas L."/>
            <person name="Rohde M."/>
            <person name="Galperin M.Y."/>
            <person name="Jogler C."/>
        </authorList>
    </citation>
    <scope>NUCLEOTIDE SEQUENCE [LARGE SCALE GENOMIC DNA]</scope>
    <source>
        <strain evidence="2 3">K22_7</strain>
    </source>
</reference>
<accession>A0A517NCZ0</accession>
<evidence type="ECO:0008006" key="4">
    <source>
        <dbReference type="Google" id="ProtNLM"/>
    </source>
</evidence>
<gene>
    <name evidence="2" type="ORF">K227x_33910</name>
</gene>
<proteinExistence type="predicted"/>
<evidence type="ECO:0000256" key="1">
    <source>
        <dbReference type="SAM" id="SignalP"/>
    </source>
</evidence>
<dbReference type="EMBL" id="CP036525">
    <property type="protein sequence ID" value="QDT04993.1"/>
    <property type="molecule type" value="Genomic_DNA"/>
</dbReference>
<sequence length="133" mass="14019" precursor="true">MKSPFLALLLIANLLACPVRCISCEANVAAVEECAAAACSCCSHADEAQQSHTPEPCDGDCDCQNCICEGAVVEADVELPDSADQADDGLLLVPNSSVTVARLCECTVRRSRAPVGPFVCGRDVRLAHQSWLI</sequence>
<protein>
    <recommendedName>
        <fullName evidence="4">Secreted protein</fullName>
    </recommendedName>
</protein>
<dbReference type="Proteomes" id="UP000318538">
    <property type="component" value="Chromosome"/>
</dbReference>
<name>A0A517NCZ0_9BACT</name>
<dbReference type="AlphaFoldDB" id="A0A517NCZ0"/>
<evidence type="ECO:0000313" key="2">
    <source>
        <dbReference type="EMBL" id="QDT04993.1"/>
    </source>
</evidence>
<keyword evidence="1" id="KW-0732">Signal</keyword>
<dbReference type="KEGG" id="rlc:K227x_33910"/>
<evidence type="ECO:0000313" key="3">
    <source>
        <dbReference type="Proteomes" id="UP000318538"/>
    </source>
</evidence>